<sequence>MSSQPNSASSIRGLQSDEYMQLQKISVLNPVISKVYQHYFVQQDLIVKDPKEILVMVREPPFQYNIDNRAYQPSVMPGFLRAVDFSQGVCTVDLCTNQIPDSERQGKRRKKVDQFNWLRVIVPIRRISLLHSLKAKPLSNFNLITRNQPSSRNLNSPAMSARITARSNNSQMFKSSDKLVITKESVKTELEDQYKNICELKFQDMQDQHARAALCNQISQDWQADESMVCVDVDQLKTFELRSKHREAICQKLSKALFLNDIVISYRAHFQDYVGGILSQVYEMFLSSQSIQPVILQMFDDMDELLTQILRAEKTLKSKQPLKQQFDVQSVSKLLQTWRKVNSYPDFVPNFNQDIRYSQEPQLIQQLFCLKFQLIPLYESLVSLLIQYELNGRKCGFITRVWSAELNHEFYQTNLSEFADMIRKFDIYEVDQFQTGRINNQQQLDALLQKLFMQSKKQQTFLKSLQFQVEQNLAINNNRIEFQADYKPDCVWISEAIFKIFSLFNVQSSVIAIDDKNVCDSKDYVVGQQNPQDYTTMNDIEHKIYIGAQLDQKQLQIHLQYSVTHADQYIILLKNLFSFQDFDKKIQSYLLFDQNLSKVTSLLNTKQLPKDQLIFLTEELDSLVLFKDLSQLVMDLSDLMPILYSLDSAEQYTKSIAKIKLQNCYFSSDLVDQYEQIFEQINKVYISAQSTFENVVNQIQTRLLSEVTHLRSVIAFGQTAPKYFEIVLQIQNKISTQGAKIIKQLVQIQETNQTQVFNAFKGKANQLDSIFNADDLIFKFVKLFKECQNIQFITDRNPQLIFKILENLDQWLQNCSEHLMNIIQQLLEIDVVDIDDMKNNPLKFLDKFPLLSQNILIPRIQFQIPSEQHEQALIFMQSIQKACAFQLQAIGLDISQSLKSFVYNNLSLETPLGQNYQLLQMYTRADYNNYSSVDAPAFSLIKILAELKFILQQFITIEQNILWFKIEIQKHSQINFFEKINEYLSFFELNRIITPLFEISQTREAIYKTHSTYVLQNVEQYPSKELFDGCERISRCIMLIRKRQEDGFNVRSNKYHLIIKKLIHNQEYKTLTIQYENWLDYVLFIEDSVLKLIPSISMMYLLQSGKAEEFEQILKVKQPVLKIQTSKILEALEQDNTIFDKLITVWAAAQVDKQAEQQLNKIISIVQNIIVENVFGNNCFQKPMQKENIIDHIKQGMNEGLDVQHYYEQYENIKTIECNSIQNVLVLPAYTETLCSESQNYVSLILNNIGFKGKFSFECETLVDENLSYINDILREKVKYAAVQKQYSPNIEQKCRDIENIVQVLKMIYNCLKRIPNLIHDLMLAYYNGNPVKIIGQAAKISVLSTLEKIQLLDCQDRWTKLMQQFMISSSRTRLFDLALNHDFCQKITQINQTIHTIHKNQKRQNYGWIITTMSSPFDTEIMKFNEEMSISSHFSYDDHGQTIKQLKKIVPSVSFKQYPLATLIPASMQIRFAVYTLQYNPLKNWPPVKYEIFQNLTEVIMDQKIGKITGVSSDDEKLMFDVPIDVPDSLIYVFDYIANESGHQLKQSIKSFYDLFYIQLKKYSLQREGQDAIYFADCNENTKYEDLPPYFKVFDEFIKNTVLAVQTSVISTYVAMIYQQVYAKGITGKLQKEDFKFVYFLLNDLSVLCGVFPNKTPIWKKSLLCKIQEWQEIFSYSMPLLLSMHNSKIIAENLHFSYQTYDQNSDSIIITDSRQTFQIQTGNHWTGASTIFDSQLKLNTKQQAIITKILQAVSQNRTVFMLGFIAKQYFNIDYIMICKALSRMLCRRLMIIFVTESSFGQNLIKISASIAAGYIVLLIGVEFLPESQILELVSLSQSIYQQKGKLQGLVVAHDIHEEILVHQKHCNIQSSASKLQIQLVNANIEDFDSSGYLIIFMPSLKTIQTSIQFQFSQTSSGQQDKTPNKPTQNKNEKGKPNILDNYQEFYQSDYELNRIPKSFKNSTLINIETEAPLDIFKSISAEYGRPFYEINTFLRSMSNGMARLGLFDIKTILNRAKEHTDNTAVAMMTFDYLIRQSINIVIESDMESLSILLANFVCTSFSLDKSNSNIIIQASRSYYQIIKSLALQNGIQKQSQVDQTQIQKVSFSTYISEYIQRQINPQLMHFTQLFSQLHQLPIECIYDVLFAQDLLKDQKPLLLVSSNYNYLNIFTSILSSRTQTILKRIYASEQLLNELKEPSQKLLVICPANISDLLKMLDKIFGFFLQFPIIQDENGQPVHILDSKAIPMVTICLTTNQFIQLQKEKISLIFEHKMILFPFIEGSDGMRKILVSGINIKANNFFTNNIIKNMQIGKGIQFDSNSEAIQTIIQTFRQKMLFSKQLHLDSQQSTNKIELLNSFTLAVITILFTKLIKIFGIGKSVEEVFLIKSMFYFNLYQFKVIEPQKRQINNEFVDISYEQINNLLVDDTKRQVLLTKMLNFDHQSIGYDQMTRKTAVLNATMQFYTQMAINKAKGKAFDPSEFFKKIDFTRMISEALTLNRFHVCDIHSPFCESTGFLKDDMKEIEDRAKKESVTQKMQKIVHDIKVSQYNQPNKNVGTGSFGSLLYNFNQNFILNAFLKPNKIENGLENLVQPFICAMWNAVSLYYTTITNNTKQQLLTKKSGSKIISQKYTQFIEELQNLNDIQPHIFQNIHSIKEPQQILLKLFKQKLPDYQNDSAFSYLNYFGALNTDSTSRQYDTFVSQITFDQYQIGKGLLQNITTETDQEICEKTIVQACKQALDARRQHLDELHGSQIKYQAGQTKEQENELYEQIAQISEKKVQKEKKQALNIDNPYNSDSENSNQHEKSNEEIQTIQSLEKEIKLVEQLQLDIENICLEQDLMKQLSVSRLNDKHLHFDSQRCAQVVTIACAMQSPITFAVVGNNFSGKSTLINVAKLLVRDTVQCGYLLLNETSSYSVSNSVRKVICDNYLTRNYQLASQQRYDQTNKQSLTSMDQIVRNGRVLDYFQTLCFPSYHFHCSNSVDDQISSYLTLLLRDHVVKFDGTNEDGDLSVQIDNQFQASIGSSVISDTSFIVECSKDSKILELCSIQIDVPQLSEQFLYELVDKYHKNIQWSKQFVQGMMQIKQILPQSLQENFQVINQIVLNQNFTMPSNANTDKVIELIQYYETLGYQFEERVIDSTAFNILKTSSDDALKEFNVHTYLNALKRSDLETEQITEQLASLCMLNKIKVGQSQKGFSPTPWSDCQLVNDKKFQIRPAWQSYIINLGIQNAKRTIQHIESESFSNTFGDVIKSVMNINEPSTQGTHFNAISKNLELQLLISIGSKQINPFWVLHFAELYRLCGQKLDPNNAIKVFECFSQLQTTQFNNLCQLANLSNLGIIEEQQNTLSGFISLDDKALVRLSLECECVDKAGLYQNEIDSYSQIIREDDKLKKKYQNKVREFLGFPLITSLTLVPAKVVVNMNQIANHQLNAFIETYSDFCSSKIMFTVPKVKAEAEIVIDEDTKYKKWTVNDVQELSPQYLQFNNKYVGQQKYIVDVQKILKLLNGQDKNYVDEYKIIEYLIKMTNQLQKLNYNEDDIRYVQVMMILRAAVALALGINPQLIFPQNQDDQWSEFGYILGINVRSNMQSYFPSKIVKTGRNMMQLPYICCSYSDLEYRMNSYSTEHVSKQVEDHKNSLKKLRSLQIHQMQSNPDLQIDQKLQILAETLSQSNMIQEFIMQRMNITIICPSSLLELKSKYGVKLDVLLSRLLQPNNVLPTIFDPEEMQVIASISAYQLNGQNTFDQKNITTLLSGTLSLIILNDAPNCEMILPPQIEQFGTVNTAANDFLLDCPDKYKEILQQESKIRLVQNQGTNILNQVKKATNKIQNGFDTYLYERVQKSALNSVIVSSREVFALFKMSDCQTPKEIQLPADITVDWTLFKNQFIISCWMVYKILSKYSITPVVTISRFSQISTQICQLILKKTELFMNHTTMIQTIQKLYKNLAEPVKAPIQKVDTDTFTSEFIESNVLSLLQSQLQQIQKQKGNLPSEKTINLQTAAGESVYLRNYFYSTEQLMSDELSICTYNCKTAHLQAIACAAYICFGCNEALNLKLVKDTLMNGGFGDLDIHVQELLSFEENSFEIDIFNILLMVIFQITGFNVVHPDITKRKQELPVLQEEWNTTMKIMLGSQTQQYGKMMYLNDVVQSLGNDQPIYMILKALSIPWTPNDDSYSTINNLLLQLQIGMRIFICDNDLSIAIAACVSAQMLKVKSPQTMYYRDTGKSLAVPIDSPHQPCFKLLQDFMKNVYILDLETEFTQEFQQTIITAINTKESVILVNNFGSNLTKLKNMTIIRFLLNSILMDNLKEGEVFQLANKITLVKNLSDQIIIFSTSPTANLFTVLREYNLYQQSVIDRISICKEYIKKENIDKQSVKYKQQFYQQQSIEYIFGEENSIRARNEQIKVCDLAITTLVQYTLGMFQKFIKGFVLSHIYTQEEIQNIKMDNSLIQRMQQMTQTPEQINKMLLIMSFIYTKNTGMKQLYDQIFGMVKGIKLSQISREALMNTKEQNEDYTEPEKMKFINTYLMQSKVSQLMFEITNSLTATTYFIESLSQYHLPVYSVTEIDLYYDIFNKLKSSIGPYVDQLKEKKHTKVQSLQISLIYLLLPNVCMFNTRQCIILNMNIKILSHFWQEQLYRYQQKKYFVYSHLSTPVLFGWFHLHYSQYQLN</sequence>
<feature type="region of interest" description="Disordered" evidence="1">
    <location>
        <begin position="2788"/>
        <end position="2812"/>
    </location>
</feature>
<dbReference type="Proteomes" id="UP001642409">
    <property type="component" value="Unassembled WGS sequence"/>
</dbReference>
<feature type="compositionally biased region" description="Polar residues" evidence="1">
    <location>
        <begin position="2794"/>
        <end position="2803"/>
    </location>
</feature>
<organism evidence="2">
    <name type="scientific">Hexamita inflata</name>
    <dbReference type="NCBI Taxonomy" id="28002"/>
    <lineage>
        <taxon>Eukaryota</taxon>
        <taxon>Metamonada</taxon>
        <taxon>Diplomonadida</taxon>
        <taxon>Hexamitidae</taxon>
        <taxon>Hexamitinae</taxon>
        <taxon>Hexamita</taxon>
    </lineage>
</organism>
<reference evidence="2" key="1">
    <citation type="submission" date="2023-06" db="EMBL/GenBank/DDBJ databases">
        <authorList>
            <person name="Kurt Z."/>
        </authorList>
    </citation>
    <scope>NUCLEOTIDE SEQUENCE</scope>
</reference>
<comment type="caution">
    <text evidence="2">The sequence shown here is derived from an EMBL/GenBank/DDBJ whole genome shotgun (WGS) entry which is preliminary data.</text>
</comment>
<evidence type="ECO:0000313" key="2">
    <source>
        <dbReference type="EMBL" id="CAI9945360.1"/>
    </source>
</evidence>
<feature type="compositionally biased region" description="Polar residues" evidence="1">
    <location>
        <begin position="1921"/>
        <end position="1930"/>
    </location>
</feature>
<protein>
    <submittedName>
        <fullName evidence="2">Uncharacterized protein</fullName>
    </submittedName>
</protein>
<reference evidence="3 4" key="2">
    <citation type="submission" date="2024-07" db="EMBL/GenBank/DDBJ databases">
        <authorList>
            <person name="Akdeniz Z."/>
        </authorList>
    </citation>
    <scope>NUCLEOTIDE SEQUENCE [LARGE SCALE GENOMIC DNA]</scope>
</reference>
<proteinExistence type="predicted"/>
<dbReference type="EMBL" id="CATOUU010000743">
    <property type="protein sequence ID" value="CAI9945360.1"/>
    <property type="molecule type" value="Genomic_DNA"/>
</dbReference>
<dbReference type="EMBL" id="CAXDID020000323">
    <property type="protein sequence ID" value="CAL6077083.1"/>
    <property type="molecule type" value="Genomic_DNA"/>
</dbReference>
<evidence type="ECO:0000256" key="1">
    <source>
        <dbReference type="SAM" id="MobiDB-lite"/>
    </source>
</evidence>
<keyword evidence="4" id="KW-1185">Reference proteome</keyword>
<feature type="region of interest" description="Disordered" evidence="1">
    <location>
        <begin position="1914"/>
        <end position="1938"/>
    </location>
</feature>
<name>A0AA86PS90_9EUKA</name>
<accession>A0AA86PS90</accession>
<evidence type="ECO:0000313" key="4">
    <source>
        <dbReference type="Proteomes" id="UP001642409"/>
    </source>
</evidence>
<evidence type="ECO:0000313" key="3">
    <source>
        <dbReference type="EMBL" id="CAL6077083.1"/>
    </source>
</evidence>
<gene>
    <name evidence="2" type="ORF">HINF_LOCUS33005</name>
    <name evidence="3" type="ORF">HINF_LOCUS58006</name>
</gene>